<gene>
    <name evidence="2" type="ORF">METZ01_LOCUS20974</name>
</gene>
<evidence type="ECO:0000313" key="2">
    <source>
        <dbReference type="EMBL" id="SUZ68120.1"/>
    </source>
</evidence>
<feature type="domain" description="Transcription regulator AsnC/Lrp ligand binding" evidence="1">
    <location>
        <begin position="6"/>
        <end position="76"/>
    </location>
</feature>
<dbReference type="Pfam" id="PF01037">
    <property type="entry name" value="AsnC_trans_reg"/>
    <property type="match status" value="1"/>
</dbReference>
<dbReference type="Gene3D" id="3.30.70.920">
    <property type="match status" value="1"/>
</dbReference>
<dbReference type="EMBL" id="UINC01001030">
    <property type="protein sequence ID" value="SUZ68120.1"/>
    <property type="molecule type" value="Genomic_DNA"/>
</dbReference>
<protein>
    <recommendedName>
        <fullName evidence="1">Transcription regulator AsnC/Lrp ligand binding domain-containing protein</fullName>
    </recommendedName>
</protein>
<proteinExistence type="predicted"/>
<dbReference type="InterPro" id="IPR019887">
    <property type="entry name" value="Tscrpt_reg_AsnC/Lrp_C"/>
</dbReference>
<dbReference type="AlphaFoldDB" id="A0A381PMF6"/>
<organism evidence="2">
    <name type="scientific">marine metagenome</name>
    <dbReference type="NCBI Taxonomy" id="408172"/>
    <lineage>
        <taxon>unclassified sequences</taxon>
        <taxon>metagenomes</taxon>
        <taxon>ecological metagenomes</taxon>
    </lineage>
</organism>
<reference evidence="2" key="1">
    <citation type="submission" date="2018-05" db="EMBL/GenBank/DDBJ databases">
        <authorList>
            <person name="Lanie J.A."/>
            <person name="Ng W.-L."/>
            <person name="Kazmierczak K.M."/>
            <person name="Andrzejewski T.M."/>
            <person name="Davidsen T.M."/>
            <person name="Wayne K.J."/>
            <person name="Tettelin H."/>
            <person name="Glass J.I."/>
            <person name="Rusch D."/>
            <person name="Podicherti R."/>
            <person name="Tsui H.-C.T."/>
            <person name="Winkler M.E."/>
        </authorList>
    </citation>
    <scope>NUCLEOTIDE SEQUENCE</scope>
</reference>
<sequence length="79" mass="8689">MQTIFVQIKCELGQSYRAAEELVEIDGVSEVYSISGPYDLLVKCYVADDGDVGHFVNNQVQSVPGIRDTLTIITFNAFG</sequence>
<accession>A0A381PMF6</accession>
<dbReference type="SUPFAM" id="SSF54909">
    <property type="entry name" value="Dimeric alpha+beta barrel"/>
    <property type="match status" value="1"/>
</dbReference>
<evidence type="ECO:0000259" key="1">
    <source>
        <dbReference type="Pfam" id="PF01037"/>
    </source>
</evidence>
<dbReference type="InterPro" id="IPR011008">
    <property type="entry name" value="Dimeric_a/b-barrel"/>
</dbReference>
<name>A0A381PMF6_9ZZZZ</name>